<dbReference type="Proteomes" id="UP000503330">
    <property type="component" value="Chromosome"/>
</dbReference>
<evidence type="ECO:0000313" key="1">
    <source>
        <dbReference type="EMBL" id="QJA01011.1"/>
    </source>
</evidence>
<name>A0AAP9MDD6_CLOIN</name>
<sequence>MPILSGMIYCADCGAKLYQIRGKDWTQEKE</sequence>
<protein>
    <submittedName>
        <fullName evidence="1">Uncharacterized protein</fullName>
    </submittedName>
</protein>
<proteinExistence type="predicted"/>
<evidence type="ECO:0000313" key="2">
    <source>
        <dbReference type="Proteomes" id="UP000503330"/>
    </source>
</evidence>
<gene>
    <name evidence="1" type="ORF">G4D54_00605</name>
</gene>
<accession>A0AAP9MDD6</accession>
<organism evidence="1 2">
    <name type="scientific">Clostridium innocuum</name>
    <dbReference type="NCBI Taxonomy" id="1522"/>
    <lineage>
        <taxon>Bacteria</taxon>
        <taxon>Bacillati</taxon>
        <taxon>Bacillota</taxon>
        <taxon>Clostridia</taxon>
        <taxon>Eubacteriales</taxon>
        <taxon>Clostridiaceae</taxon>
        <taxon>Clostridium</taxon>
    </lineage>
</organism>
<dbReference type="AlphaFoldDB" id="A0AAP9MDD6"/>
<reference evidence="1 2" key="1">
    <citation type="submission" date="2020-02" db="EMBL/GenBank/DDBJ databases">
        <authorList>
            <person name="Kociolek L.K."/>
            <person name="Ozer E.A."/>
        </authorList>
    </citation>
    <scope>NUCLEOTIDE SEQUENCE [LARGE SCALE GENOMIC DNA]</scope>
    <source>
        <strain evidence="1 2">ATCC 14501</strain>
    </source>
</reference>
<dbReference type="EMBL" id="CP048838">
    <property type="protein sequence ID" value="QJA01011.1"/>
    <property type="molecule type" value="Genomic_DNA"/>
</dbReference>